<dbReference type="EMBL" id="JBHULZ010000006">
    <property type="protein sequence ID" value="MFD2696619.1"/>
    <property type="molecule type" value="Genomic_DNA"/>
</dbReference>
<organism evidence="2 3">
    <name type="scientific">Mesonia sediminis</name>
    <dbReference type="NCBI Taxonomy" id="1703946"/>
    <lineage>
        <taxon>Bacteria</taxon>
        <taxon>Pseudomonadati</taxon>
        <taxon>Bacteroidota</taxon>
        <taxon>Flavobacteriia</taxon>
        <taxon>Flavobacteriales</taxon>
        <taxon>Flavobacteriaceae</taxon>
        <taxon>Mesonia</taxon>
    </lineage>
</organism>
<dbReference type="SUPFAM" id="SSF53187">
    <property type="entry name" value="Zn-dependent exopeptidases"/>
    <property type="match status" value="1"/>
</dbReference>
<evidence type="ECO:0000313" key="2">
    <source>
        <dbReference type="EMBL" id="MFD2696619.1"/>
    </source>
</evidence>
<evidence type="ECO:0000259" key="1">
    <source>
        <dbReference type="Pfam" id="PF04389"/>
    </source>
</evidence>
<name>A0ABW5SBA9_9FLAO</name>
<dbReference type="PANTHER" id="PTHR12147">
    <property type="entry name" value="METALLOPEPTIDASE M28 FAMILY MEMBER"/>
    <property type="match status" value="1"/>
</dbReference>
<feature type="domain" description="Peptidase M28" evidence="1">
    <location>
        <begin position="96"/>
        <end position="300"/>
    </location>
</feature>
<dbReference type="InterPro" id="IPR045175">
    <property type="entry name" value="M28_fam"/>
</dbReference>
<keyword evidence="3" id="KW-1185">Reference proteome</keyword>
<dbReference type="Pfam" id="PF04389">
    <property type="entry name" value="Peptidase_M28"/>
    <property type="match status" value="1"/>
</dbReference>
<accession>A0ABW5SBA9</accession>
<evidence type="ECO:0000313" key="3">
    <source>
        <dbReference type="Proteomes" id="UP001597357"/>
    </source>
</evidence>
<gene>
    <name evidence="2" type="ORF">ACFSQ0_01300</name>
</gene>
<reference evidence="3" key="1">
    <citation type="journal article" date="2019" name="Int. J. Syst. Evol. Microbiol.">
        <title>The Global Catalogue of Microorganisms (GCM) 10K type strain sequencing project: providing services to taxonomists for standard genome sequencing and annotation.</title>
        <authorList>
            <consortium name="The Broad Institute Genomics Platform"/>
            <consortium name="The Broad Institute Genome Sequencing Center for Infectious Disease"/>
            <person name="Wu L."/>
            <person name="Ma J."/>
        </authorList>
    </citation>
    <scope>NUCLEOTIDE SEQUENCE [LARGE SCALE GENOMIC DNA]</scope>
    <source>
        <strain evidence="3">KCTC 42255</strain>
    </source>
</reference>
<dbReference type="PANTHER" id="PTHR12147:SF26">
    <property type="entry name" value="PEPTIDASE M28 DOMAIN-CONTAINING PROTEIN"/>
    <property type="match status" value="1"/>
</dbReference>
<dbReference type="Proteomes" id="UP001597357">
    <property type="component" value="Unassembled WGS sequence"/>
</dbReference>
<proteinExistence type="predicted"/>
<protein>
    <submittedName>
        <fullName evidence="2">M28 family peptidase</fullName>
    </submittedName>
</protein>
<dbReference type="InterPro" id="IPR007484">
    <property type="entry name" value="Peptidase_M28"/>
</dbReference>
<dbReference type="Gene3D" id="3.40.630.10">
    <property type="entry name" value="Zn peptidases"/>
    <property type="match status" value="1"/>
</dbReference>
<sequence length="320" mass="36330">MRKLVLFLILCPFLSCKQTQITTDTRFNFNTTSIQQRLDKDLNRLTHDELGGRLVGTVGQDKAADYLANQFKQMGVKPFYTTYRDSFMVKNKHAYNVVAYIPGKNKSLSKAPLLIGAHYDHIGIDKRTATATDSIANGANDNASGTIAVLEIARYFSENPPERAMIFALFDAEEQGLLGSEHLAQRMKNENQELYGVFNLEMIGVPLKAQNYQAYLTGFDSSNMAQLFNNYTGSNSLGFFEKAQEFQLFKRSDNYPFYKHLGVPAQTVCTFDFGNYPYYHHVKDEMAHLDLEHMARLIQVFQQGLTGMVNAKENELKFTN</sequence>
<comment type="caution">
    <text evidence="2">The sequence shown here is derived from an EMBL/GenBank/DDBJ whole genome shotgun (WGS) entry which is preliminary data.</text>
</comment>
<dbReference type="RefSeq" id="WP_379043041.1">
    <property type="nucleotide sequence ID" value="NZ_JBHULZ010000006.1"/>
</dbReference>